<dbReference type="Gene3D" id="2.30.29.30">
    <property type="entry name" value="Pleckstrin-homology domain (PH domain)/Phosphotyrosine-binding domain (PTB)"/>
    <property type="match status" value="1"/>
</dbReference>
<keyword evidence="19" id="KW-1185">Reference proteome</keyword>
<evidence type="ECO:0000313" key="18">
    <source>
        <dbReference type="EMBL" id="KAK1330991.1"/>
    </source>
</evidence>
<keyword evidence="11" id="KW-0446">Lipid-binding</keyword>
<evidence type="ECO:0000256" key="11">
    <source>
        <dbReference type="ARBA" id="ARBA00023121"/>
    </source>
</evidence>
<feature type="compositionally biased region" description="Basic and acidic residues" evidence="16">
    <location>
        <begin position="34"/>
        <end position="44"/>
    </location>
</feature>
<evidence type="ECO:0000256" key="12">
    <source>
        <dbReference type="ARBA" id="ARBA00023136"/>
    </source>
</evidence>
<feature type="region of interest" description="Disordered" evidence="16">
    <location>
        <begin position="432"/>
        <end position="451"/>
    </location>
</feature>
<dbReference type="InterPro" id="IPR041680">
    <property type="entry name" value="PH_8"/>
</dbReference>
<dbReference type="GO" id="GO:0031965">
    <property type="term" value="C:nuclear membrane"/>
    <property type="evidence" value="ECO:0007669"/>
    <property type="project" value="TreeGrafter"/>
</dbReference>
<dbReference type="InterPro" id="IPR011993">
    <property type="entry name" value="PH-like_dom_sf"/>
</dbReference>
<accession>A0AA40LEY6</accession>
<evidence type="ECO:0000256" key="15">
    <source>
        <dbReference type="SAM" id="Coils"/>
    </source>
</evidence>
<feature type="compositionally biased region" description="Polar residues" evidence="16">
    <location>
        <begin position="373"/>
        <end position="389"/>
    </location>
</feature>
<evidence type="ECO:0000256" key="3">
    <source>
        <dbReference type="ARBA" id="ARBA00004586"/>
    </source>
</evidence>
<dbReference type="GO" id="GO:0015485">
    <property type="term" value="F:cholesterol binding"/>
    <property type="evidence" value="ECO:0007669"/>
    <property type="project" value="TreeGrafter"/>
</dbReference>
<feature type="region of interest" description="Disordered" evidence="16">
    <location>
        <begin position="1"/>
        <end position="44"/>
    </location>
</feature>
<feature type="region of interest" description="Disordered" evidence="16">
    <location>
        <begin position="743"/>
        <end position="786"/>
    </location>
</feature>
<keyword evidence="12" id="KW-0472">Membrane</keyword>
<name>A0AA40LEY6_CNENI</name>
<dbReference type="Gene3D" id="3.30.70.3490">
    <property type="match status" value="1"/>
</dbReference>
<keyword evidence="9" id="KW-0256">Endoplasmic reticulum</keyword>
<evidence type="ECO:0000259" key="17">
    <source>
        <dbReference type="PROSITE" id="PS50003"/>
    </source>
</evidence>
<evidence type="ECO:0000256" key="4">
    <source>
        <dbReference type="ARBA" id="ARBA00008842"/>
    </source>
</evidence>
<dbReference type="InterPro" id="IPR037239">
    <property type="entry name" value="OSBP_sf"/>
</dbReference>
<dbReference type="Gene3D" id="2.40.160.120">
    <property type="match status" value="1"/>
</dbReference>
<dbReference type="FunFam" id="3.30.70.3490:FF:000002">
    <property type="entry name" value="Oxysterol-binding protein"/>
    <property type="match status" value="1"/>
</dbReference>
<dbReference type="CDD" id="cd13287">
    <property type="entry name" value="PH_ORP3_ORP6_ORP7"/>
    <property type="match status" value="1"/>
</dbReference>
<dbReference type="GO" id="GO:0097038">
    <property type="term" value="C:perinuclear endoplasmic reticulum"/>
    <property type="evidence" value="ECO:0007669"/>
    <property type="project" value="TreeGrafter"/>
</dbReference>
<evidence type="ECO:0000256" key="5">
    <source>
        <dbReference type="ARBA" id="ARBA00022448"/>
    </source>
</evidence>
<dbReference type="InterPro" id="IPR000648">
    <property type="entry name" value="Oxysterol-bd"/>
</dbReference>
<dbReference type="AlphaFoldDB" id="A0AA40LEY6"/>
<dbReference type="PROSITE" id="PS50003">
    <property type="entry name" value="PH_DOMAIN"/>
    <property type="match status" value="1"/>
</dbReference>
<feature type="domain" description="PH" evidence="17">
    <location>
        <begin position="47"/>
        <end position="142"/>
    </location>
</feature>
<feature type="compositionally biased region" description="Low complexity" evidence="16">
    <location>
        <begin position="769"/>
        <end position="779"/>
    </location>
</feature>
<dbReference type="EMBL" id="JAULJE010000020">
    <property type="protein sequence ID" value="KAK1330991.1"/>
    <property type="molecule type" value="Genomic_DNA"/>
</dbReference>
<organism evidence="18 19">
    <name type="scientific">Cnephaeus nilssonii</name>
    <name type="common">Northern bat</name>
    <name type="synonym">Eptesicus nilssonii</name>
    <dbReference type="NCBI Taxonomy" id="3371016"/>
    <lineage>
        <taxon>Eukaryota</taxon>
        <taxon>Metazoa</taxon>
        <taxon>Chordata</taxon>
        <taxon>Craniata</taxon>
        <taxon>Vertebrata</taxon>
        <taxon>Euteleostomi</taxon>
        <taxon>Mammalia</taxon>
        <taxon>Eutheria</taxon>
        <taxon>Laurasiatheria</taxon>
        <taxon>Chiroptera</taxon>
        <taxon>Yangochiroptera</taxon>
        <taxon>Vespertilionidae</taxon>
        <taxon>Cnephaeus</taxon>
    </lineage>
</organism>
<dbReference type="PROSITE" id="PS01013">
    <property type="entry name" value="OSBP"/>
    <property type="match status" value="1"/>
</dbReference>
<dbReference type="SUPFAM" id="SSF50729">
    <property type="entry name" value="PH domain-like"/>
    <property type="match status" value="1"/>
</dbReference>
<evidence type="ECO:0000256" key="8">
    <source>
        <dbReference type="ARBA" id="ARBA00022553"/>
    </source>
</evidence>
<dbReference type="GO" id="GO:0005886">
    <property type="term" value="C:plasma membrane"/>
    <property type="evidence" value="ECO:0007669"/>
    <property type="project" value="UniProtKB-SubCell"/>
</dbReference>
<evidence type="ECO:0000256" key="14">
    <source>
        <dbReference type="RuleBase" id="RU003845"/>
    </source>
</evidence>
<keyword evidence="7" id="KW-0963">Cytoplasm</keyword>
<evidence type="ECO:0000256" key="6">
    <source>
        <dbReference type="ARBA" id="ARBA00022475"/>
    </source>
</evidence>
<dbReference type="PANTHER" id="PTHR10972:SF85">
    <property type="entry name" value="OXYSTEROL-BINDING PROTEIN-RELATED PROTEIN 7"/>
    <property type="match status" value="1"/>
</dbReference>
<keyword evidence="10 14" id="KW-0445">Lipid transport</keyword>
<dbReference type="GO" id="GO:0120015">
    <property type="term" value="F:sterol transfer activity"/>
    <property type="evidence" value="ECO:0007669"/>
    <property type="project" value="UniProtKB-ARBA"/>
</dbReference>
<feature type="coiled-coil region" evidence="15">
    <location>
        <begin position="881"/>
        <end position="908"/>
    </location>
</feature>
<dbReference type="InterPro" id="IPR001849">
    <property type="entry name" value="PH_domain"/>
</dbReference>
<evidence type="ECO:0000256" key="7">
    <source>
        <dbReference type="ARBA" id="ARBA00022490"/>
    </source>
</evidence>
<dbReference type="Pfam" id="PF15409">
    <property type="entry name" value="PH_8"/>
    <property type="match status" value="1"/>
</dbReference>
<dbReference type="InterPro" id="IPR018494">
    <property type="entry name" value="Oxysterol-bd_CS"/>
</dbReference>
<feature type="region of interest" description="Disordered" evidence="16">
    <location>
        <begin position="800"/>
        <end position="837"/>
    </location>
</feature>
<evidence type="ECO:0000256" key="16">
    <source>
        <dbReference type="SAM" id="MobiDB-lite"/>
    </source>
</evidence>
<dbReference type="FunFam" id="2.30.29.30:FF:000011">
    <property type="entry name" value="Oxysterol-binding protein"/>
    <property type="match status" value="1"/>
</dbReference>
<reference evidence="18" key="1">
    <citation type="submission" date="2023-06" db="EMBL/GenBank/DDBJ databases">
        <title>Reference genome for the Northern bat (Eptesicus nilssonii), a most northern bat species.</title>
        <authorList>
            <person name="Laine V.N."/>
            <person name="Pulliainen A.T."/>
            <person name="Lilley T.M."/>
        </authorList>
    </citation>
    <scope>NUCLEOTIDE SEQUENCE</scope>
    <source>
        <strain evidence="18">BLF_Eptnil</strain>
        <tissue evidence="18">Kidney</tissue>
    </source>
</reference>
<feature type="region of interest" description="Disordered" evidence="16">
    <location>
        <begin position="367"/>
        <end position="389"/>
    </location>
</feature>
<keyword evidence="15" id="KW-0175">Coiled coil</keyword>
<evidence type="ECO:0000256" key="9">
    <source>
        <dbReference type="ARBA" id="ARBA00022824"/>
    </source>
</evidence>
<dbReference type="SMART" id="SM00233">
    <property type="entry name" value="PH"/>
    <property type="match status" value="1"/>
</dbReference>
<keyword evidence="6" id="KW-1003">Cell membrane</keyword>
<gene>
    <name evidence="18" type="ORF">QTO34_008936</name>
</gene>
<protein>
    <recommendedName>
        <fullName evidence="14">Oxysterol-binding protein</fullName>
    </recommendedName>
</protein>
<comment type="subcellular location">
    <subcellularLocation>
        <location evidence="1">Cell membrane</location>
    </subcellularLocation>
    <subcellularLocation>
        <location evidence="2">Cytoplasm</location>
        <location evidence="2">Cytosol</location>
    </subcellularLocation>
    <subcellularLocation>
        <location evidence="3">Endoplasmic reticulum membrane</location>
    </subcellularLocation>
</comment>
<evidence type="ECO:0000313" key="19">
    <source>
        <dbReference type="Proteomes" id="UP001177744"/>
    </source>
</evidence>
<dbReference type="SUPFAM" id="SSF144000">
    <property type="entry name" value="Oxysterol-binding protein-like"/>
    <property type="match status" value="3"/>
</dbReference>
<comment type="caution">
    <text evidence="18">The sequence shown here is derived from an EMBL/GenBank/DDBJ whole genome shotgun (WGS) entry which is preliminary data.</text>
</comment>
<dbReference type="PANTHER" id="PTHR10972">
    <property type="entry name" value="OXYSTEROL-BINDING PROTEIN-RELATED"/>
    <property type="match status" value="1"/>
</dbReference>
<proteinExistence type="inferred from homology"/>
<feature type="compositionally biased region" description="Pro residues" evidence="16">
    <location>
        <begin position="819"/>
        <end position="831"/>
    </location>
</feature>
<comment type="similarity">
    <text evidence="4 13">Belongs to the OSBP family.</text>
</comment>
<keyword evidence="5 14" id="KW-0813">Transport</keyword>
<feature type="compositionally biased region" description="Low complexity" evidence="16">
    <location>
        <begin position="10"/>
        <end position="29"/>
    </location>
</feature>
<dbReference type="Proteomes" id="UP001177744">
    <property type="component" value="Unassembled WGS sequence"/>
</dbReference>
<dbReference type="GO" id="GO:0005829">
    <property type="term" value="C:cytosol"/>
    <property type="evidence" value="ECO:0007669"/>
    <property type="project" value="UniProtKB-SubCell"/>
</dbReference>
<evidence type="ECO:0000256" key="1">
    <source>
        <dbReference type="ARBA" id="ARBA00004236"/>
    </source>
</evidence>
<evidence type="ECO:0000256" key="13">
    <source>
        <dbReference type="RuleBase" id="RU003844"/>
    </source>
</evidence>
<dbReference type="GO" id="GO:0006699">
    <property type="term" value="P:bile acid biosynthetic process"/>
    <property type="evidence" value="ECO:0007669"/>
    <property type="project" value="UniProtKB-ARBA"/>
</dbReference>
<feature type="compositionally biased region" description="Polar residues" evidence="16">
    <location>
        <begin position="748"/>
        <end position="763"/>
    </location>
</feature>
<evidence type="ECO:0000256" key="10">
    <source>
        <dbReference type="ARBA" id="ARBA00023055"/>
    </source>
</evidence>
<keyword evidence="8" id="KW-0597">Phosphoprotein</keyword>
<evidence type="ECO:0000256" key="2">
    <source>
        <dbReference type="ARBA" id="ARBA00004514"/>
    </source>
</evidence>
<sequence>MDFQERGPPSLSESAQSAKSSSAQQASELWEVVEEPRGRRGAEGIMPERQEGHLLKKRKWPLKGWHKRYFVLEDGILRYATTRQDITKGKLHGSIDVRLSVMSINKKAQRIDLDTEDNIYHLKIKSQDLFQSWVAQLRAHRLAPRLDVPRGPLPSNSHRKVPGAQLPTAISASALPGVGPREKVSSWLRGSDGLDRCSHELSECQGKLQELHRLLQSLESLHRIPSAPVIPTHQASVTTERPKKGKRTSRMWCTQSFAKDDTIGRVGRLHGSVPNLSRYLESRDHSGPRGLPPPDYAHLQRSFWALAQKVHSSLSSVLAALTAERDQLRASAPGFRAVQTRGPGRLILLGPCLLTLSLQVSEASAGPRRLHSLSMSSDTTADSFSSLNPEEQETLYMKGRELTPQLSQSSVLSLADSHTEFFDACEVLLSASSSENEGSEEEESSISEITTSLSEEVLDLRGAERYQKGGCVPGRALAPPRRRCLPAASGPGVDVSLWNILRNNIGKDLSKVSMPVQLNEPLNTLQRLCEELEYSSLLDQASRIADPCERMVLAPTRPGPVRLPLPTPRGPLPPRKSWLRCPLAAEVPPQDPSPCSDPTTPVASSPPFPLQVYIAAFAVSAYSSTYHRAGCKPFNPVLGETYECERPDRGFRFISEQVSHHPPISACHAESENFIFWQDMKWKNKFWGKSLEIVPVGTVNVSLPRFGDHFEWNKVTSCIHNILSGQRWIEHYGEVLIRTRRTAPVTARSPSARPSTGAPTSTRCRAPCSAGAAVSSTGSSGSGTRGCTGDPCLVVSASGNPVSGAMGEDRQGEGSYGSPPAPAPAFPPDSMPPDHERNFGFTQFALELNELTAELKRSLPSTDTRLRPDQRYLEEGNIQAAEAQKRRIEQLQRDRRRVMEENNIVHQARFFRRQTDGSGKEWWVTNNTYWRLRAEPGYGNLDGAVLW</sequence>
<dbReference type="Pfam" id="PF01237">
    <property type="entry name" value="Oxysterol_BP"/>
    <property type="match status" value="3"/>
</dbReference>
<dbReference type="FunFam" id="2.40.160.120:FF:000001">
    <property type="entry name" value="Oxysterol-binding protein"/>
    <property type="match status" value="1"/>
</dbReference>
<dbReference type="GO" id="GO:0005789">
    <property type="term" value="C:endoplasmic reticulum membrane"/>
    <property type="evidence" value="ECO:0007669"/>
    <property type="project" value="UniProtKB-SubCell"/>
</dbReference>